<dbReference type="InterPro" id="IPR029063">
    <property type="entry name" value="SAM-dependent_MTases_sf"/>
</dbReference>
<keyword evidence="1" id="KW-0620">Polyamine biosynthesis</keyword>
<dbReference type="OrthoDB" id="117774at2"/>
<organism evidence="2">
    <name type="scientific">Hydrogenovibrio crunogenus (strain DSM 25203 / XCL-2)</name>
    <name type="common">Thiomicrospira crunogena</name>
    <dbReference type="NCBI Taxonomy" id="317025"/>
    <lineage>
        <taxon>Bacteria</taxon>
        <taxon>Pseudomonadati</taxon>
        <taxon>Pseudomonadota</taxon>
        <taxon>Gammaproteobacteria</taxon>
        <taxon>Thiotrichales</taxon>
        <taxon>Piscirickettsiaceae</taxon>
        <taxon>Hydrogenovibrio</taxon>
    </lineage>
</organism>
<gene>
    <name evidence="2" type="ordered locus">Tcr_1760</name>
</gene>
<evidence type="ECO:0000256" key="1">
    <source>
        <dbReference type="ARBA" id="ARBA00023115"/>
    </source>
</evidence>
<protein>
    <submittedName>
        <fullName evidence="2">Spermine/Spermidine synthase</fullName>
    </submittedName>
</protein>
<dbReference type="EMBL" id="CP000109">
    <property type="protein sequence ID" value="ABB42352.1"/>
    <property type="molecule type" value="Genomic_DNA"/>
</dbReference>
<dbReference type="KEGG" id="tcx:Tcr_1760"/>
<dbReference type="eggNOG" id="COG0421">
    <property type="taxonomic scope" value="Bacteria"/>
</dbReference>
<dbReference type="Pfam" id="PF01564">
    <property type="entry name" value="Spermine_synth"/>
    <property type="match status" value="1"/>
</dbReference>
<accession>Q31ES1</accession>
<proteinExistence type="predicted"/>
<dbReference type="HOGENOM" id="CLU_060070_2_0_6"/>
<sequence>MAKHPNGSITYSVRDAYGLIQVVDNEITRSLYFDSLVEQSRYYFHAPLTLAFEYQSALLEEALEQAHSKRVQSILMLGLGGGSLTTQLHSVLPNCQQTLVELREAVIQIAYRYFYLPESPKINPIQCDAADFVQQATQQYDLIIVDLYDNDSMPKAFSKEAFLSQLRCLASGSGRILFNLWKSSPETTLKIIQFWEQQPHAHLKTREIKSSGNVILCVDL</sequence>
<dbReference type="SUPFAM" id="SSF53335">
    <property type="entry name" value="S-adenosyl-L-methionine-dependent methyltransferases"/>
    <property type="match status" value="1"/>
</dbReference>
<dbReference type="PANTHER" id="PTHR43317">
    <property type="entry name" value="THERMOSPERMINE SYNTHASE ACAULIS5"/>
    <property type="match status" value="1"/>
</dbReference>
<reference evidence="2" key="1">
    <citation type="submission" date="2006-07" db="EMBL/GenBank/DDBJ databases">
        <title>Complete sequence of Thiomicrospira crunogena XCL-2.</title>
        <authorList>
            <consortium name="US DOE Joint Genome Institute"/>
            <person name="Copeland A."/>
            <person name="Lucas S."/>
            <person name="Lapidus A."/>
            <person name="Barry K."/>
            <person name="Detter J.C."/>
            <person name="Glavina del Rio T."/>
            <person name="Hammon N."/>
            <person name="Israni S."/>
            <person name="Dalin E."/>
            <person name="Tice H."/>
            <person name="Pitluck S."/>
            <person name="Chain P."/>
            <person name="Malfatti S."/>
            <person name="Shin M."/>
            <person name="Vergez L."/>
            <person name="Schmutz J."/>
            <person name="Larimer F."/>
            <person name="Land M."/>
            <person name="Hauser L."/>
            <person name="Kyrpides N."/>
            <person name="Lykidis A."/>
            <person name="Scott K.M."/>
            <person name="Sievert S."/>
            <person name="Kerfeld C."/>
            <person name="Freyermuth S."/>
            <person name="Dobrinski K."/>
            <person name="Boller A."/>
            <person name="Fitzpatrick K."/>
            <person name="Thoma P."/>
            <person name="Moore J."/>
            <person name="Richardson P."/>
        </authorList>
    </citation>
    <scope>NUCLEOTIDE SEQUENCE</scope>
    <source>
        <strain evidence="2">XCL-2</strain>
    </source>
</reference>
<dbReference type="Gene3D" id="3.40.50.150">
    <property type="entry name" value="Vaccinia Virus protein VP39"/>
    <property type="match status" value="1"/>
</dbReference>
<dbReference type="CDD" id="cd02440">
    <property type="entry name" value="AdoMet_MTases"/>
    <property type="match status" value="1"/>
</dbReference>
<name>Q31ES1_HYDCU</name>
<dbReference type="STRING" id="317025.Tcr_1760"/>
<evidence type="ECO:0000313" key="2">
    <source>
        <dbReference type="EMBL" id="ABB42352.1"/>
    </source>
</evidence>
<dbReference type="AlphaFoldDB" id="Q31ES1"/>
<dbReference type="PANTHER" id="PTHR43317:SF1">
    <property type="entry name" value="THERMOSPERMINE SYNTHASE ACAULIS5"/>
    <property type="match status" value="1"/>
</dbReference>
<dbReference type="GO" id="GO:0006596">
    <property type="term" value="P:polyamine biosynthetic process"/>
    <property type="evidence" value="ECO:0007669"/>
    <property type="project" value="UniProtKB-KW"/>
</dbReference>